<keyword evidence="9" id="KW-1185">Reference proteome</keyword>
<feature type="transmembrane region" description="Helical" evidence="7">
    <location>
        <begin position="295"/>
        <end position="315"/>
    </location>
</feature>
<dbReference type="EMBL" id="JACIDZ010000013">
    <property type="protein sequence ID" value="MBB4123666.1"/>
    <property type="molecule type" value="Genomic_DNA"/>
</dbReference>
<dbReference type="InterPro" id="IPR001851">
    <property type="entry name" value="ABC_transp_permease"/>
</dbReference>
<feature type="transmembrane region" description="Helical" evidence="7">
    <location>
        <begin position="89"/>
        <end position="109"/>
    </location>
</feature>
<evidence type="ECO:0000256" key="1">
    <source>
        <dbReference type="ARBA" id="ARBA00004651"/>
    </source>
</evidence>
<feature type="transmembrane region" description="Helical" evidence="7">
    <location>
        <begin position="141"/>
        <end position="159"/>
    </location>
</feature>
<evidence type="ECO:0000256" key="5">
    <source>
        <dbReference type="ARBA" id="ARBA00023136"/>
    </source>
</evidence>
<accession>A0A7W6KLS4</accession>
<feature type="transmembrane region" description="Helical" evidence="7">
    <location>
        <begin position="62"/>
        <end position="82"/>
    </location>
</feature>
<sequence>MSTRDNTSSTPVVKTSLFKRHENLTVLSIFLSFVLIIVLWQLIASGFSKYPTFISPVNILNILQQVAVPGIIAVSMTMVMISGGIDLSVGMLASLVSIVVSLGISRWGFGVVPSIALGISAAIVLEAVMGFIISRTRIEPFIITLGGMISFQGIALLLSNSREVVMKGELDFLTANLIEGARDPITGLALRVPPYVLIFFLVALIGGLMLTYTKFGRRIYAVGTNPRAAFLAGIDVKNMKLAVYCIQGLLVGIGATMLLARINTGIITLGQGLEIDTIAMVVIGGTALSGGRGNIVGTLIGVIFLGSIANAMNMLRLPSEVQFLAKGLIIIIAVSAGDVSRRISDYRTLKRERASARAAAAAATGGANQQGQEMLSARPKQTV</sequence>
<comment type="subcellular location">
    <subcellularLocation>
        <location evidence="1">Cell membrane</location>
        <topology evidence="1">Multi-pass membrane protein</topology>
    </subcellularLocation>
</comment>
<reference evidence="8 9" key="1">
    <citation type="submission" date="2020-08" db="EMBL/GenBank/DDBJ databases">
        <title>Genomic Encyclopedia of Type Strains, Phase IV (KMG-IV): sequencing the most valuable type-strain genomes for metagenomic binning, comparative biology and taxonomic classification.</title>
        <authorList>
            <person name="Goeker M."/>
        </authorList>
    </citation>
    <scope>NUCLEOTIDE SEQUENCE [LARGE SCALE GENOMIC DNA]</scope>
    <source>
        <strain evidence="8 9">DSM 28101</strain>
    </source>
</reference>
<evidence type="ECO:0000256" key="4">
    <source>
        <dbReference type="ARBA" id="ARBA00022989"/>
    </source>
</evidence>
<protein>
    <submittedName>
        <fullName evidence="8">Ribose/xylose/arabinose/galactoside ABC-type transport system permease subunit</fullName>
    </submittedName>
</protein>
<feature type="transmembrane region" description="Helical" evidence="7">
    <location>
        <begin position="241"/>
        <end position="260"/>
    </location>
</feature>
<dbReference type="RefSeq" id="WP_183488994.1">
    <property type="nucleotide sequence ID" value="NZ_JACIDZ010000013.1"/>
</dbReference>
<feature type="transmembrane region" description="Helical" evidence="7">
    <location>
        <begin position="321"/>
        <end position="340"/>
    </location>
</feature>
<feature type="transmembrane region" description="Helical" evidence="7">
    <location>
        <begin position="115"/>
        <end position="134"/>
    </location>
</feature>
<keyword evidence="5 7" id="KW-0472">Membrane</keyword>
<dbReference type="GO" id="GO:0005886">
    <property type="term" value="C:plasma membrane"/>
    <property type="evidence" value="ECO:0007669"/>
    <property type="project" value="UniProtKB-SubCell"/>
</dbReference>
<dbReference type="PANTHER" id="PTHR32196">
    <property type="entry name" value="ABC TRANSPORTER PERMEASE PROTEIN YPHD-RELATED-RELATED"/>
    <property type="match status" value="1"/>
</dbReference>
<dbReference type="CDD" id="cd06579">
    <property type="entry name" value="TM_PBP1_transp_AraH_like"/>
    <property type="match status" value="1"/>
</dbReference>
<evidence type="ECO:0000256" key="6">
    <source>
        <dbReference type="SAM" id="MobiDB-lite"/>
    </source>
</evidence>
<keyword evidence="2" id="KW-1003">Cell membrane</keyword>
<evidence type="ECO:0000256" key="7">
    <source>
        <dbReference type="SAM" id="Phobius"/>
    </source>
</evidence>
<evidence type="ECO:0000256" key="2">
    <source>
        <dbReference type="ARBA" id="ARBA00022475"/>
    </source>
</evidence>
<dbReference type="Pfam" id="PF02653">
    <property type="entry name" value="BPD_transp_2"/>
    <property type="match status" value="1"/>
</dbReference>
<evidence type="ECO:0000313" key="8">
    <source>
        <dbReference type="EMBL" id="MBB4123666.1"/>
    </source>
</evidence>
<dbReference type="GO" id="GO:0022857">
    <property type="term" value="F:transmembrane transporter activity"/>
    <property type="evidence" value="ECO:0007669"/>
    <property type="project" value="InterPro"/>
</dbReference>
<feature type="transmembrane region" description="Helical" evidence="7">
    <location>
        <begin position="266"/>
        <end position="288"/>
    </location>
</feature>
<organism evidence="8 9">
    <name type="scientific">Martelella radicis</name>
    <dbReference type="NCBI Taxonomy" id="1397476"/>
    <lineage>
        <taxon>Bacteria</taxon>
        <taxon>Pseudomonadati</taxon>
        <taxon>Pseudomonadota</taxon>
        <taxon>Alphaproteobacteria</taxon>
        <taxon>Hyphomicrobiales</taxon>
        <taxon>Aurantimonadaceae</taxon>
        <taxon>Martelella</taxon>
    </lineage>
</organism>
<evidence type="ECO:0000256" key="3">
    <source>
        <dbReference type="ARBA" id="ARBA00022692"/>
    </source>
</evidence>
<gene>
    <name evidence="8" type="ORF">GGR30_003614</name>
</gene>
<feature type="compositionally biased region" description="Low complexity" evidence="6">
    <location>
        <begin position="361"/>
        <end position="372"/>
    </location>
</feature>
<keyword evidence="3 7" id="KW-0812">Transmembrane</keyword>
<dbReference type="PANTHER" id="PTHR32196:SF72">
    <property type="entry name" value="RIBOSE IMPORT PERMEASE PROTEIN RBSC"/>
    <property type="match status" value="1"/>
</dbReference>
<keyword evidence="4 7" id="KW-1133">Transmembrane helix</keyword>
<feature type="transmembrane region" description="Helical" evidence="7">
    <location>
        <begin position="192"/>
        <end position="212"/>
    </location>
</feature>
<evidence type="ECO:0000313" key="9">
    <source>
        <dbReference type="Proteomes" id="UP000530571"/>
    </source>
</evidence>
<name>A0A7W6KLS4_9HYPH</name>
<proteinExistence type="predicted"/>
<dbReference type="Proteomes" id="UP000530571">
    <property type="component" value="Unassembled WGS sequence"/>
</dbReference>
<feature type="transmembrane region" description="Helical" evidence="7">
    <location>
        <begin position="24"/>
        <end position="42"/>
    </location>
</feature>
<feature type="region of interest" description="Disordered" evidence="6">
    <location>
        <begin position="361"/>
        <end position="383"/>
    </location>
</feature>
<dbReference type="AlphaFoldDB" id="A0A7W6KLS4"/>
<comment type="caution">
    <text evidence="8">The sequence shown here is derived from an EMBL/GenBank/DDBJ whole genome shotgun (WGS) entry which is preliminary data.</text>
</comment>